<evidence type="ECO:0000256" key="6">
    <source>
        <dbReference type="ARBA" id="ARBA00023118"/>
    </source>
</evidence>
<evidence type="ECO:0000256" key="8">
    <source>
        <dbReference type="HAMAP-Rule" id="MF_01470"/>
    </source>
</evidence>
<keyword evidence="1 8" id="KW-0540">Nuclease</keyword>
<dbReference type="InterPro" id="IPR042206">
    <property type="entry name" value="CRISPR-assoc_Cas1_C"/>
</dbReference>
<evidence type="ECO:0000313" key="9">
    <source>
        <dbReference type="EMBL" id="MFC5996769.1"/>
    </source>
</evidence>
<sequence length="339" mass="36825">MKPIPGAKPVPLGQLVRAQDRLSFIYLEHCVIHRAANAITARDAKGTVHIPAASLGALLLGPGTTVSQQAMVLLAESGSTAVWVGEQGVRYYAHGRSLARSSSLLEAQAAKVSNQRSRLAVARQMYAMRFPGEDTSRLTMQQLRGREGARVRRLYREHAARTGVKWSKRDYQVDDFAAGTPVNQALSAANTSLYGVVHAVIVALGCAPGLGFVHTGHVLSFVFDIADLYKAEIAIPIAFDIAAADVADIGAETRRAVRDHMKGSTFLETCVRDIKALLLDDDQKATEYGPDTFDADVVMLWDDNGRRVAAGTSYGSSDDGYVETDPSYVEIAQWMDEDW</sequence>
<keyword evidence="7 8" id="KW-0238">DNA-binding</keyword>
<comment type="similarity">
    <text evidence="8">Belongs to the CRISPR-associated endonuclease Cas1 family.</text>
</comment>
<feature type="binding site" evidence="8">
    <location>
        <position position="147"/>
    </location>
    <ligand>
        <name>Mn(2+)</name>
        <dbReference type="ChEBI" id="CHEBI:29035"/>
    </ligand>
</feature>
<dbReference type="Gene3D" id="3.100.10.20">
    <property type="entry name" value="CRISPR-associated endonuclease Cas1, N-terminal domain"/>
    <property type="match status" value="1"/>
</dbReference>
<name>A0ABW1J837_9PSEU</name>
<feature type="binding site" evidence="8">
    <location>
        <position position="227"/>
    </location>
    <ligand>
        <name>Mn(2+)</name>
        <dbReference type="ChEBI" id="CHEBI:29035"/>
    </ligand>
</feature>
<evidence type="ECO:0000256" key="5">
    <source>
        <dbReference type="ARBA" id="ARBA00022842"/>
    </source>
</evidence>
<keyword evidence="6 8" id="KW-0051">Antiviral defense</keyword>
<dbReference type="EMBL" id="JBHSQW010000044">
    <property type="protein sequence ID" value="MFC5996769.1"/>
    <property type="molecule type" value="Genomic_DNA"/>
</dbReference>
<reference evidence="10" key="1">
    <citation type="journal article" date="2019" name="Int. J. Syst. Evol. Microbiol.">
        <title>The Global Catalogue of Microorganisms (GCM) 10K type strain sequencing project: providing services to taxonomists for standard genome sequencing and annotation.</title>
        <authorList>
            <consortium name="The Broad Institute Genomics Platform"/>
            <consortium name="The Broad Institute Genome Sequencing Center for Infectious Disease"/>
            <person name="Wu L."/>
            <person name="Ma J."/>
        </authorList>
    </citation>
    <scope>NUCLEOTIDE SEQUENCE [LARGE SCALE GENOMIC DNA]</scope>
    <source>
        <strain evidence="10">CCM 8391</strain>
    </source>
</reference>
<dbReference type="EC" id="3.1.-.-" evidence="8"/>
<comment type="function">
    <text evidence="8">CRISPR (clustered regularly interspaced short palindromic repeat), is an adaptive immune system that provides protection against mobile genetic elements (viruses, transposable elements and conjugative plasmids). CRISPR clusters contain spacers, sequences complementary to antecedent mobile elements, and target invading nucleic acids. CRISPR clusters are transcribed and processed into CRISPR RNA (crRNA). Acts as a dsDNA endonuclease. Involved in the integration of spacer DNA into the CRISPR cassette.</text>
</comment>
<dbReference type="GO" id="GO:0004519">
    <property type="term" value="F:endonuclease activity"/>
    <property type="evidence" value="ECO:0007669"/>
    <property type="project" value="UniProtKB-KW"/>
</dbReference>
<dbReference type="InterPro" id="IPR033641">
    <property type="entry name" value="Cas1_I-E"/>
</dbReference>
<comment type="subunit">
    <text evidence="8">Homodimer, forms a heterotetramer with a Cas2 homodimer.</text>
</comment>
<comment type="cofactor">
    <cofactor evidence="8">
        <name>Mg(2+)</name>
        <dbReference type="ChEBI" id="CHEBI:18420"/>
    </cofactor>
    <cofactor evidence="8">
        <name>Mn(2+)</name>
        <dbReference type="ChEBI" id="CHEBI:29035"/>
    </cofactor>
</comment>
<organism evidence="9 10">
    <name type="scientific">Pseudonocardia hispaniensis</name>
    <dbReference type="NCBI Taxonomy" id="904933"/>
    <lineage>
        <taxon>Bacteria</taxon>
        <taxon>Bacillati</taxon>
        <taxon>Actinomycetota</taxon>
        <taxon>Actinomycetes</taxon>
        <taxon>Pseudonocardiales</taxon>
        <taxon>Pseudonocardiaceae</taxon>
        <taxon>Pseudonocardia</taxon>
    </lineage>
</organism>
<dbReference type="Pfam" id="PF01867">
    <property type="entry name" value="Cas_Cas1"/>
    <property type="match status" value="2"/>
</dbReference>
<keyword evidence="5 8" id="KW-0460">Magnesium</keyword>
<keyword evidence="4 8" id="KW-0378">Hydrolase</keyword>
<keyword evidence="8" id="KW-0464">Manganese</keyword>
<evidence type="ECO:0000256" key="3">
    <source>
        <dbReference type="ARBA" id="ARBA00022759"/>
    </source>
</evidence>
<evidence type="ECO:0000256" key="7">
    <source>
        <dbReference type="ARBA" id="ARBA00023125"/>
    </source>
</evidence>
<gene>
    <name evidence="9" type="primary">cas1e</name>
    <name evidence="8" type="synonym">cas1</name>
    <name evidence="9" type="ORF">ACFQE5_21410</name>
</gene>
<keyword evidence="3 8" id="KW-0255">Endonuclease</keyword>
<dbReference type="InterPro" id="IPR019851">
    <property type="entry name" value="CRISPR-assoc_Cas1_ECOLI"/>
</dbReference>
<dbReference type="InterPro" id="IPR050646">
    <property type="entry name" value="Cas1"/>
</dbReference>
<evidence type="ECO:0000256" key="2">
    <source>
        <dbReference type="ARBA" id="ARBA00022723"/>
    </source>
</evidence>
<dbReference type="NCBIfam" id="TIGR00287">
    <property type="entry name" value="cas1"/>
    <property type="match status" value="1"/>
</dbReference>
<dbReference type="InterPro" id="IPR042211">
    <property type="entry name" value="CRISPR-assoc_Cas1_N"/>
</dbReference>
<evidence type="ECO:0000313" key="10">
    <source>
        <dbReference type="Proteomes" id="UP001596302"/>
    </source>
</evidence>
<keyword evidence="10" id="KW-1185">Reference proteome</keyword>
<evidence type="ECO:0000256" key="1">
    <source>
        <dbReference type="ARBA" id="ARBA00022722"/>
    </source>
</evidence>
<dbReference type="NCBIfam" id="TIGR03638">
    <property type="entry name" value="cas1_ECOLI"/>
    <property type="match status" value="1"/>
</dbReference>
<accession>A0ABW1J837</accession>
<dbReference type="Gene3D" id="1.20.120.920">
    <property type="entry name" value="CRISPR-associated endonuclease Cas1, C-terminal domain"/>
    <property type="match status" value="1"/>
</dbReference>
<dbReference type="InterPro" id="IPR002729">
    <property type="entry name" value="CRISPR-assoc_Cas1"/>
</dbReference>
<dbReference type="PANTHER" id="PTHR34353:SF3">
    <property type="entry name" value="CRISPR-ASSOCIATED ENDONUCLEASE CAS1"/>
    <property type="match status" value="1"/>
</dbReference>
<evidence type="ECO:0000256" key="4">
    <source>
        <dbReference type="ARBA" id="ARBA00022801"/>
    </source>
</evidence>
<dbReference type="PANTHER" id="PTHR34353">
    <property type="entry name" value="CRISPR-ASSOCIATED ENDONUCLEASE CAS1 1"/>
    <property type="match status" value="1"/>
</dbReference>
<feature type="binding site" evidence="8">
    <location>
        <position position="214"/>
    </location>
    <ligand>
        <name>Mn(2+)</name>
        <dbReference type="ChEBI" id="CHEBI:29035"/>
    </ligand>
</feature>
<keyword evidence="2 8" id="KW-0479">Metal-binding</keyword>
<dbReference type="RefSeq" id="WP_379587591.1">
    <property type="nucleotide sequence ID" value="NZ_JBHSQW010000044.1"/>
</dbReference>
<proteinExistence type="inferred from homology"/>
<dbReference type="Proteomes" id="UP001596302">
    <property type="component" value="Unassembled WGS sequence"/>
</dbReference>
<dbReference type="HAMAP" id="MF_01470">
    <property type="entry name" value="Cas1"/>
    <property type="match status" value="1"/>
</dbReference>
<comment type="caution">
    <text evidence="9">The sequence shown here is derived from an EMBL/GenBank/DDBJ whole genome shotgun (WGS) entry which is preliminary data.</text>
</comment>
<dbReference type="CDD" id="cd09719">
    <property type="entry name" value="Cas1_I-E"/>
    <property type="match status" value="1"/>
</dbReference>
<protein>
    <recommendedName>
        <fullName evidence="8">CRISPR-associated endonuclease Cas1</fullName>
        <ecNumber evidence="8">3.1.-.-</ecNumber>
    </recommendedName>
</protein>